<organism evidence="3 4">
    <name type="scientific">Eeniella nana</name>
    <name type="common">Yeast</name>
    <name type="synonym">Brettanomyces nanus</name>
    <dbReference type="NCBI Taxonomy" id="13502"/>
    <lineage>
        <taxon>Eukaryota</taxon>
        <taxon>Fungi</taxon>
        <taxon>Dikarya</taxon>
        <taxon>Ascomycota</taxon>
        <taxon>Saccharomycotina</taxon>
        <taxon>Pichiomycetes</taxon>
        <taxon>Pichiales</taxon>
        <taxon>Pichiaceae</taxon>
        <taxon>Brettanomyces</taxon>
    </lineage>
</organism>
<evidence type="ECO:0000313" key="4">
    <source>
        <dbReference type="Proteomes" id="UP000662931"/>
    </source>
</evidence>
<feature type="region of interest" description="Disordered" evidence="1">
    <location>
        <begin position="159"/>
        <end position="181"/>
    </location>
</feature>
<evidence type="ECO:0000256" key="1">
    <source>
        <dbReference type="SAM" id="MobiDB-lite"/>
    </source>
</evidence>
<keyword evidence="2" id="KW-0472">Membrane</keyword>
<dbReference type="KEGG" id="bnn:FOA43_002768"/>
<keyword evidence="4" id="KW-1185">Reference proteome</keyword>
<keyword evidence="2" id="KW-0812">Transmembrane</keyword>
<feature type="compositionally biased region" description="Acidic residues" evidence="1">
    <location>
        <begin position="164"/>
        <end position="181"/>
    </location>
</feature>
<feature type="transmembrane region" description="Helical" evidence="2">
    <location>
        <begin position="12"/>
        <end position="36"/>
    </location>
</feature>
<proteinExistence type="predicted"/>
<dbReference type="GeneID" id="62196169"/>
<protein>
    <submittedName>
        <fullName evidence="3">Uncharacterized protein</fullName>
    </submittedName>
</protein>
<dbReference type="EMBL" id="CP064814">
    <property type="protein sequence ID" value="QPG75414.1"/>
    <property type="molecule type" value="Genomic_DNA"/>
</dbReference>
<gene>
    <name evidence="3" type="ORF">FOA43_002768</name>
</gene>
<reference evidence="3" key="1">
    <citation type="submission" date="2020-10" db="EMBL/GenBank/DDBJ databases">
        <authorList>
            <person name="Roach M.J.R."/>
        </authorList>
    </citation>
    <scope>NUCLEOTIDE SEQUENCE</scope>
    <source>
        <strain evidence="3">CBS 1945</strain>
    </source>
</reference>
<sequence>MSLSIAIQNLNTGYGIFNTVINMFQMVYVLLLGFIFKNWCLSIKLQSPPKNDIQPTSNDAEVYLQTPSLENNNSSASIRLLKSTSQVYPGDTSNSNVSKLTSSSSRHFEIVNFTRSDPSENESLEELYEQNMAARQNGEQIIELRQQLYEEAEASRYLTTAGGEADDEYDEYEETVTTDDH</sequence>
<name>A0A875S8I9_EENNA</name>
<accession>A0A875S8I9</accession>
<keyword evidence="2" id="KW-1133">Transmembrane helix</keyword>
<dbReference type="AlphaFoldDB" id="A0A875S8I9"/>
<evidence type="ECO:0000313" key="3">
    <source>
        <dbReference type="EMBL" id="QPG75414.1"/>
    </source>
</evidence>
<dbReference type="Proteomes" id="UP000662931">
    <property type="component" value="Chromosome 3"/>
</dbReference>
<dbReference type="RefSeq" id="XP_038778979.1">
    <property type="nucleotide sequence ID" value="XM_038923051.1"/>
</dbReference>
<evidence type="ECO:0000256" key="2">
    <source>
        <dbReference type="SAM" id="Phobius"/>
    </source>
</evidence>